<dbReference type="InterPro" id="IPR006905">
    <property type="entry name" value="Flavin_halogenase"/>
</dbReference>
<name>A0A255YSS5_9PROT</name>
<organism evidence="3 4">
    <name type="scientific">Niveispirillum lacus</name>
    <dbReference type="NCBI Taxonomy" id="1981099"/>
    <lineage>
        <taxon>Bacteria</taxon>
        <taxon>Pseudomonadati</taxon>
        <taxon>Pseudomonadota</taxon>
        <taxon>Alphaproteobacteria</taxon>
        <taxon>Rhodospirillales</taxon>
        <taxon>Azospirillaceae</taxon>
        <taxon>Niveispirillum</taxon>
    </lineage>
</organism>
<keyword evidence="2" id="KW-0285">Flavoprotein</keyword>
<dbReference type="SUPFAM" id="SSF51905">
    <property type="entry name" value="FAD/NAD(P)-binding domain"/>
    <property type="match status" value="1"/>
</dbReference>
<dbReference type="PANTHER" id="PTHR43747:SF4">
    <property type="entry name" value="FLAVIN-DEPENDENT TRYPTOPHAN HALOGENASE"/>
    <property type="match status" value="1"/>
</dbReference>
<dbReference type="GO" id="GO:0000166">
    <property type="term" value="F:nucleotide binding"/>
    <property type="evidence" value="ECO:0007669"/>
    <property type="project" value="UniProtKB-KW"/>
</dbReference>
<feature type="binding site" evidence="2">
    <location>
        <begin position="14"/>
        <end position="17"/>
    </location>
    <ligand>
        <name>FAD</name>
        <dbReference type="ChEBI" id="CHEBI:57692"/>
    </ligand>
</feature>
<sequence>MMKSKAHDIVIVGGGTAGWMAAAILAKSTKGRLGRITLIESTEIGTVGVGEATIPPIQFFNQLLGIDERDFVARTQASFKLGIEFRNWHRKGQSYIHPFGTYGGNMDAVSFHHYWLRLRALGDGTDIGDYCPAIAAARQGRFAPEMPDGPPGGPVLAYAYHFDAALYAAYLRDYATRAGVTRIEGRITSIRQRAEDGYVTHLDLADGSSVTGDLFIDCSGFRSLLLGQTLGVGFKDWSRYLPCDRALAVPCEGGEAITPYTRSTAHTAGWQWRIPLQHRIGNGHVYSSAFMSDEEAEAILLGNLDGKVQADPRPLRFTAGRRERCWERNVVAIGLASGFLEPLESTSIHLVQTALFRLLALMPTDIKDQVTRDEFNRLTEAEYEHIRDFLILHYHATDRDDSDFWNYVRTMPVPDSLRHKMELFRARGRVARVDGQLFVEASWVAVFLGQGIEPIAYDPMADVVREPDLRQRLSRHLDHVRRSVAAMPLHRDFINRHCKASATAA</sequence>
<evidence type="ECO:0000256" key="1">
    <source>
        <dbReference type="PIRSR" id="PIRSR011396-1"/>
    </source>
</evidence>
<proteinExistence type="predicted"/>
<feature type="binding site" evidence="2">
    <location>
        <position position="348"/>
    </location>
    <ligand>
        <name>FAD</name>
        <dbReference type="ChEBI" id="CHEBI:57692"/>
    </ligand>
</feature>
<keyword evidence="4" id="KW-1185">Reference proteome</keyword>
<keyword evidence="2" id="KW-0547">Nucleotide-binding</keyword>
<dbReference type="InterPro" id="IPR036188">
    <property type="entry name" value="FAD/NAD-bd_sf"/>
</dbReference>
<evidence type="ECO:0000313" key="3">
    <source>
        <dbReference type="EMBL" id="OYQ31500.1"/>
    </source>
</evidence>
<comment type="caution">
    <text evidence="3">The sequence shown here is derived from an EMBL/GenBank/DDBJ whole genome shotgun (WGS) entry which is preliminary data.</text>
</comment>
<reference evidence="3 4" key="1">
    <citation type="submission" date="2017-07" db="EMBL/GenBank/DDBJ databases">
        <title>Niveispirillum cyanobacteriorum sp. nov., isolated from cyanobacterial aggregates in a eutrophic lake.</title>
        <authorList>
            <person name="Cai H."/>
        </authorList>
    </citation>
    <scope>NUCLEOTIDE SEQUENCE [LARGE SCALE GENOMIC DNA]</scope>
    <source>
        <strain evidence="4">TH1-14</strain>
    </source>
</reference>
<dbReference type="EMBL" id="NOXU01000032">
    <property type="protein sequence ID" value="OYQ31500.1"/>
    <property type="molecule type" value="Genomic_DNA"/>
</dbReference>
<dbReference type="OrthoDB" id="7310065at2"/>
<dbReference type="InterPro" id="IPR050816">
    <property type="entry name" value="Flavin-dep_Halogenase_NPB"/>
</dbReference>
<dbReference type="RefSeq" id="WP_094458182.1">
    <property type="nucleotide sequence ID" value="NZ_NOXU01000032.1"/>
</dbReference>
<dbReference type="PIRSF" id="PIRSF011396">
    <property type="entry name" value="Trp_halogenase"/>
    <property type="match status" value="1"/>
</dbReference>
<evidence type="ECO:0000256" key="2">
    <source>
        <dbReference type="PIRSR" id="PIRSR011396-2"/>
    </source>
</evidence>
<gene>
    <name evidence="3" type="ORF">CHU95_20355</name>
</gene>
<dbReference type="PANTHER" id="PTHR43747">
    <property type="entry name" value="FAD-BINDING PROTEIN"/>
    <property type="match status" value="1"/>
</dbReference>
<dbReference type="Gene3D" id="3.50.50.60">
    <property type="entry name" value="FAD/NAD(P)-binding domain"/>
    <property type="match status" value="1"/>
</dbReference>
<dbReference type="AlphaFoldDB" id="A0A255YSS5"/>
<feature type="binding site" evidence="2">
    <location>
        <position position="344"/>
    </location>
    <ligand>
        <name>L-tryptophan</name>
        <dbReference type="ChEBI" id="CHEBI:57912"/>
    </ligand>
</feature>
<evidence type="ECO:0000313" key="4">
    <source>
        <dbReference type="Proteomes" id="UP000216998"/>
    </source>
</evidence>
<dbReference type="Pfam" id="PF04820">
    <property type="entry name" value="Trp_halogenase"/>
    <property type="match status" value="1"/>
</dbReference>
<accession>A0A255YSS5</accession>
<protein>
    <submittedName>
        <fullName evidence="3">Tryptophan halogenase</fullName>
    </submittedName>
</protein>
<feature type="active site" evidence="1">
    <location>
        <position position="80"/>
    </location>
</feature>
<feature type="binding site" evidence="2">
    <location>
        <position position="80"/>
    </location>
    <ligand>
        <name>7-chloro-L-tryptophan</name>
        <dbReference type="ChEBI" id="CHEBI:58713"/>
    </ligand>
</feature>
<dbReference type="GO" id="GO:0004497">
    <property type="term" value="F:monooxygenase activity"/>
    <property type="evidence" value="ECO:0007669"/>
    <property type="project" value="InterPro"/>
</dbReference>
<feature type="binding site" evidence="2">
    <location>
        <position position="335"/>
    </location>
    <ligand>
        <name>FAD</name>
        <dbReference type="ChEBI" id="CHEBI:57692"/>
    </ligand>
</feature>
<dbReference type="Proteomes" id="UP000216998">
    <property type="component" value="Unassembled WGS sequence"/>
</dbReference>
<keyword evidence="2" id="KW-0274">FAD</keyword>
<dbReference type="InterPro" id="IPR033856">
    <property type="entry name" value="Trp_halogen"/>
</dbReference>